<sequence>MSETHSPKKRQVELASTFIDLEAVVDVEEDDNDPDEEMLLSEFAPQLTILIPPIDDLIDNEEPDNNETGAQWNLLREFDSRGGDIDAGWQSFMERAHIRSVDDKSHSLPDYQGPRTDDYRLYEITCPIGKEETTIFQILQAFVNWSTVSPPVRSAIAHNCHPG</sequence>
<dbReference type="AlphaFoldDB" id="B0DFY0"/>
<dbReference type="GeneID" id="6078577"/>
<dbReference type="InParanoid" id="B0DFY0"/>
<reference evidence="1 2" key="1">
    <citation type="journal article" date="2008" name="Nature">
        <title>The genome of Laccaria bicolor provides insights into mycorrhizal symbiosis.</title>
        <authorList>
            <person name="Martin F."/>
            <person name="Aerts A."/>
            <person name="Ahren D."/>
            <person name="Brun A."/>
            <person name="Danchin E.G.J."/>
            <person name="Duchaussoy F."/>
            <person name="Gibon J."/>
            <person name="Kohler A."/>
            <person name="Lindquist E."/>
            <person name="Pereda V."/>
            <person name="Salamov A."/>
            <person name="Shapiro H.J."/>
            <person name="Wuyts J."/>
            <person name="Blaudez D."/>
            <person name="Buee M."/>
            <person name="Brokstein P."/>
            <person name="Canbaeck B."/>
            <person name="Cohen D."/>
            <person name="Courty P.E."/>
            <person name="Coutinho P.M."/>
            <person name="Delaruelle C."/>
            <person name="Detter J.C."/>
            <person name="Deveau A."/>
            <person name="DiFazio S."/>
            <person name="Duplessis S."/>
            <person name="Fraissinet-Tachet L."/>
            <person name="Lucic E."/>
            <person name="Frey-Klett P."/>
            <person name="Fourrey C."/>
            <person name="Feussner I."/>
            <person name="Gay G."/>
            <person name="Grimwood J."/>
            <person name="Hoegger P.J."/>
            <person name="Jain P."/>
            <person name="Kilaru S."/>
            <person name="Labbe J."/>
            <person name="Lin Y.C."/>
            <person name="Legue V."/>
            <person name="Le Tacon F."/>
            <person name="Marmeisse R."/>
            <person name="Melayah D."/>
            <person name="Montanini B."/>
            <person name="Muratet M."/>
            <person name="Nehls U."/>
            <person name="Niculita-Hirzel H."/>
            <person name="Oudot-Le Secq M.P."/>
            <person name="Peter M."/>
            <person name="Quesneville H."/>
            <person name="Rajashekar B."/>
            <person name="Reich M."/>
            <person name="Rouhier N."/>
            <person name="Schmutz J."/>
            <person name="Yin T."/>
            <person name="Chalot M."/>
            <person name="Henrissat B."/>
            <person name="Kuees U."/>
            <person name="Lucas S."/>
            <person name="Van de Peer Y."/>
            <person name="Podila G.K."/>
            <person name="Polle A."/>
            <person name="Pukkila P.J."/>
            <person name="Richardson P.M."/>
            <person name="Rouze P."/>
            <person name="Sanders I.R."/>
            <person name="Stajich J.E."/>
            <person name="Tunlid A."/>
            <person name="Tuskan G."/>
            <person name="Grigoriev I.V."/>
        </authorList>
    </citation>
    <scope>NUCLEOTIDE SEQUENCE [LARGE SCALE GENOMIC DNA]</scope>
    <source>
        <strain evidence="2">S238N-H82 / ATCC MYA-4686</strain>
    </source>
</reference>
<dbReference type="OrthoDB" id="3048815at2759"/>
<accession>B0DFY0</accession>
<protein>
    <submittedName>
        <fullName evidence="1">Predicted protein</fullName>
    </submittedName>
</protein>
<dbReference type="RefSeq" id="XP_001882793.1">
    <property type="nucleotide sequence ID" value="XM_001882758.1"/>
</dbReference>
<gene>
    <name evidence="1" type="ORF">LACBIDRAFT_300053</name>
</gene>
<name>B0DFY0_LACBS</name>
<keyword evidence="2" id="KW-1185">Reference proteome</keyword>
<evidence type="ECO:0000313" key="1">
    <source>
        <dbReference type="EMBL" id="EDR06421.1"/>
    </source>
</evidence>
<dbReference type="Proteomes" id="UP000001194">
    <property type="component" value="Unassembled WGS sequence"/>
</dbReference>
<proteinExistence type="predicted"/>
<dbReference type="KEGG" id="lbc:LACBIDRAFT_300053"/>
<dbReference type="HOGENOM" id="CLU_1627360_0_0_1"/>
<organism evidence="2">
    <name type="scientific">Laccaria bicolor (strain S238N-H82 / ATCC MYA-4686)</name>
    <name type="common">Bicoloured deceiver</name>
    <name type="synonym">Laccaria laccata var. bicolor</name>
    <dbReference type="NCBI Taxonomy" id="486041"/>
    <lineage>
        <taxon>Eukaryota</taxon>
        <taxon>Fungi</taxon>
        <taxon>Dikarya</taxon>
        <taxon>Basidiomycota</taxon>
        <taxon>Agaricomycotina</taxon>
        <taxon>Agaricomycetes</taxon>
        <taxon>Agaricomycetidae</taxon>
        <taxon>Agaricales</taxon>
        <taxon>Agaricineae</taxon>
        <taxon>Hydnangiaceae</taxon>
        <taxon>Laccaria</taxon>
    </lineage>
</organism>
<dbReference type="EMBL" id="DS547108">
    <property type="protein sequence ID" value="EDR06421.1"/>
    <property type="molecule type" value="Genomic_DNA"/>
</dbReference>
<evidence type="ECO:0000313" key="2">
    <source>
        <dbReference type="Proteomes" id="UP000001194"/>
    </source>
</evidence>